<dbReference type="SFLD" id="SFLDG01081">
    <property type="entry name" value="cleavage_of_the_Ca-Cb_bond_in"/>
    <property type="match status" value="1"/>
</dbReference>
<evidence type="ECO:0000313" key="9">
    <source>
        <dbReference type="EMBL" id="OGC23546.1"/>
    </source>
</evidence>
<keyword evidence="5" id="KW-0408">Iron</keyword>
<proteinExistence type="predicted"/>
<name>A0A1F4SSY7_UNCSA</name>
<evidence type="ECO:0000259" key="8">
    <source>
        <dbReference type="PROSITE" id="PS51918"/>
    </source>
</evidence>
<keyword evidence="6" id="KW-0411">Iron-sulfur</keyword>
<comment type="cofactor">
    <cofactor evidence="1">
        <name>[4Fe-4S] cluster</name>
        <dbReference type="ChEBI" id="CHEBI:49883"/>
    </cofactor>
</comment>
<dbReference type="STRING" id="1802579.A2310_02980"/>
<dbReference type="InterPro" id="IPR058240">
    <property type="entry name" value="rSAM_sf"/>
</dbReference>
<dbReference type="SFLD" id="SFLDG01060">
    <property type="entry name" value="BATS_domain_containing"/>
    <property type="match status" value="1"/>
</dbReference>
<dbReference type="SUPFAM" id="SSF102114">
    <property type="entry name" value="Radical SAM enzymes"/>
    <property type="match status" value="1"/>
</dbReference>
<keyword evidence="3" id="KW-0949">S-adenosyl-L-methionine</keyword>
<evidence type="ECO:0000256" key="6">
    <source>
        <dbReference type="ARBA" id="ARBA00023014"/>
    </source>
</evidence>
<evidence type="ECO:0000313" key="10">
    <source>
        <dbReference type="Proteomes" id="UP000178417"/>
    </source>
</evidence>
<evidence type="ECO:0000256" key="3">
    <source>
        <dbReference type="ARBA" id="ARBA00022691"/>
    </source>
</evidence>
<reference evidence="9 10" key="1">
    <citation type="journal article" date="2016" name="Nat. Commun.">
        <title>Thousands of microbial genomes shed light on interconnected biogeochemical processes in an aquifer system.</title>
        <authorList>
            <person name="Anantharaman K."/>
            <person name="Brown C.T."/>
            <person name="Hug L.A."/>
            <person name="Sharon I."/>
            <person name="Castelle C.J."/>
            <person name="Probst A.J."/>
            <person name="Thomas B.C."/>
            <person name="Singh A."/>
            <person name="Wilkins M.J."/>
            <person name="Karaoz U."/>
            <person name="Brodie E.L."/>
            <person name="Williams K.H."/>
            <person name="Hubbard S.S."/>
            <person name="Banfield J.F."/>
        </authorList>
    </citation>
    <scope>NUCLEOTIDE SEQUENCE [LARGE SCALE GENOMIC DNA]</scope>
</reference>
<keyword evidence="4" id="KW-0479">Metal-binding</keyword>
<dbReference type="InterPro" id="IPR010722">
    <property type="entry name" value="BATS_dom"/>
</dbReference>
<dbReference type="Pfam" id="PF04055">
    <property type="entry name" value="Radical_SAM"/>
    <property type="match status" value="1"/>
</dbReference>
<dbReference type="InterPro" id="IPR012726">
    <property type="entry name" value="ThiH"/>
</dbReference>
<gene>
    <name evidence="9" type="ORF">A2310_02980</name>
</gene>
<sequence length="371" mass="41891">MKFIDVLNKTDFSKISSISEHASDLEVKSILSKEKITFEDYIILLSETAVNYLEEMARKAQMITQKFFGKTILLYAPIYLSNECDNSCIYCGFNQKVSGKRISLSVSEVIKEADFLYDRGFRHILLVSGEKKGIVSIAYLKEIVSTLHKKFESISIEIFPLEENEYKELFSVGVDGITIYQEVYDKEIYKKVHPAGPKSDYEFRLATPERAGRVGFYRINIGALLGLGEFQKEAACVGLHASYLRKKFWKSQISISFPRIQGSGANFKPINPISDKQLVQMLCALRLFLPQAGLVLSTRESGTFRDNLISLGTTQMSAESKTSPGGYLNCNQEGEQFNVSDKRSVEEVSQAIKLKGYEPVFKDWDKALTQS</sequence>
<dbReference type="GO" id="GO:0003824">
    <property type="term" value="F:catalytic activity"/>
    <property type="evidence" value="ECO:0007669"/>
    <property type="project" value="InterPro"/>
</dbReference>
<keyword evidence="2" id="KW-0004">4Fe-4S</keyword>
<comment type="cofactor">
    <cofactor evidence="7">
        <name>[2Fe-2S] cluster</name>
        <dbReference type="ChEBI" id="CHEBI:190135"/>
    </cofactor>
</comment>
<dbReference type="AlphaFoldDB" id="A0A1F4SSY7"/>
<dbReference type="EMBL" id="MEUB01000017">
    <property type="protein sequence ID" value="OGC23546.1"/>
    <property type="molecule type" value="Genomic_DNA"/>
</dbReference>
<dbReference type="InterPro" id="IPR013785">
    <property type="entry name" value="Aldolase_TIM"/>
</dbReference>
<organism evidence="9 10">
    <name type="scientific">candidate division WOR-1 bacterium RIFOXYB2_FULL_37_13</name>
    <dbReference type="NCBI Taxonomy" id="1802579"/>
    <lineage>
        <taxon>Bacteria</taxon>
        <taxon>Bacillati</taxon>
        <taxon>Saganbacteria</taxon>
    </lineage>
</organism>
<accession>A0A1F4SSY7</accession>
<dbReference type="GO" id="GO:0009228">
    <property type="term" value="P:thiamine biosynthetic process"/>
    <property type="evidence" value="ECO:0007669"/>
    <property type="project" value="InterPro"/>
</dbReference>
<evidence type="ECO:0000256" key="2">
    <source>
        <dbReference type="ARBA" id="ARBA00022485"/>
    </source>
</evidence>
<feature type="domain" description="Radical SAM core" evidence="8">
    <location>
        <begin position="70"/>
        <end position="305"/>
    </location>
</feature>
<evidence type="ECO:0000256" key="7">
    <source>
        <dbReference type="ARBA" id="ARBA00034078"/>
    </source>
</evidence>
<dbReference type="Gene3D" id="3.20.20.70">
    <property type="entry name" value="Aldolase class I"/>
    <property type="match status" value="1"/>
</dbReference>
<dbReference type="SFLD" id="SFLDF00301">
    <property type="entry name" value="2-iminoacetate_synthase_(ThiH)"/>
    <property type="match status" value="1"/>
</dbReference>
<dbReference type="Proteomes" id="UP000178417">
    <property type="component" value="Unassembled WGS sequence"/>
</dbReference>
<comment type="caution">
    <text evidence="9">The sequence shown here is derived from an EMBL/GenBank/DDBJ whole genome shotgun (WGS) entry which is preliminary data.</text>
</comment>
<dbReference type="InterPro" id="IPR007197">
    <property type="entry name" value="rSAM"/>
</dbReference>
<dbReference type="SMART" id="SM00876">
    <property type="entry name" value="BATS"/>
    <property type="match status" value="1"/>
</dbReference>
<dbReference type="PROSITE" id="PS51918">
    <property type="entry name" value="RADICAL_SAM"/>
    <property type="match status" value="1"/>
</dbReference>
<dbReference type="PANTHER" id="PTHR43583">
    <property type="entry name" value="2-IMINOACETATE SYNTHASE"/>
    <property type="match status" value="1"/>
</dbReference>
<dbReference type="Pfam" id="PF06968">
    <property type="entry name" value="BATS"/>
    <property type="match status" value="1"/>
</dbReference>
<protein>
    <submittedName>
        <fullName evidence="9">Thiamine biosynthesis protein ThiH</fullName>
    </submittedName>
</protein>
<evidence type="ECO:0000256" key="5">
    <source>
        <dbReference type="ARBA" id="ARBA00023004"/>
    </source>
</evidence>
<evidence type="ECO:0000256" key="1">
    <source>
        <dbReference type="ARBA" id="ARBA00001966"/>
    </source>
</evidence>
<dbReference type="SMART" id="SM00729">
    <property type="entry name" value="Elp3"/>
    <property type="match status" value="1"/>
</dbReference>
<dbReference type="SFLD" id="SFLDS00029">
    <property type="entry name" value="Radical_SAM"/>
    <property type="match status" value="1"/>
</dbReference>
<dbReference type="CDD" id="cd01335">
    <property type="entry name" value="Radical_SAM"/>
    <property type="match status" value="1"/>
</dbReference>
<dbReference type="PANTHER" id="PTHR43583:SF1">
    <property type="entry name" value="2-IMINOACETATE SYNTHASE"/>
    <property type="match status" value="1"/>
</dbReference>
<dbReference type="InterPro" id="IPR006638">
    <property type="entry name" value="Elp3/MiaA/NifB-like_rSAM"/>
</dbReference>
<dbReference type="GO" id="GO:0005506">
    <property type="term" value="F:iron ion binding"/>
    <property type="evidence" value="ECO:0007669"/>
    <property type="project" value="InterPro"/>
</dbReference>
<dbReference type="GO" id="GO:0051539">
    <property type="term" value="F:4 iron, 4 sulfur cluster binding"/>
    <property type="evidence" value="ECO:0007669"/>
    <property type="project" value="UniProtKB-KW"/>
</dbReference>
<dbReference type="NCBIfam" id="TIGR02351">
    <property type="entry name" value="thiH"/>
    <property type="match status" value="1"/>
</dbReference>
<evidence type="ECO:0000256" key="4">
    <source>
        <dbReference type="ARBA" id="ARBA00022723"/>
    </source>
</evidence>
<dbReference type="InterPro" id="IPR034428">
    <property type="entry name" value="ThiH/NoCL/HydG-like"/>
</dbReference>